<dbReference type="InterPro" id="IPR014472">
    <property type="entry name" value="CHOPT"/>
</dbReference>
<keyword evidence="8" id="KW-1208">Phospholipid metabolism</keyword>
<dbReference type="Proteomes" id="UP001497497">
    <property type="component" value="Unassembled WGS sequence"/>
</dbReference>
<organism evidence="17 18">
    <name type="scientific">Lymnaea stagnalis</name>
    <name type="common">Great pond snail</name>
    <name type="synonym">Helix stagnalis</name>
    <dbReference type="NCBI Taxonomy" id="6523"/>
    <lineage>
        <taxon>Eukaryota</taxon>
        <taxon>Metazoa</taxon>
        <taxon>Spiralia</taxon>
        <taxon>Lophotrochozoa</taxon>
        <taxon>Mollusca</taxon>
        <taxon>Gastropoda</taxon>
        <taxon>Heterobranchia</taxon>
        <taxon>Euthyneura</taxon>
        <taxon>Panpulmonata</taxon>
        <taxon>Hygrophila</taxon>
        <taxon>Lymnaeoidea</taxon>
        <taxon>Lymnaeidae</taxon>
        <taxon>Lymnaea</taxon>
    </lineage>
</organism>
<comment type="catalytic activity">
    <reaction evidence="14">
        <text>CDP-choline + a 1,2-diacyl-sn-glycerol = a 1,2-diacyl-sn-glycero-3-phosphocholine + CMP + H(+)</text>
        <dbReference type="Rhea" id="RHEA:32939"/>
        <dbReference type="ChEBI" id="CHEBI:15378"/>
        <dbReference type="ChEBI" id="CHEBI:17815"/>
        <dbReference type="ChEBI" id="CHEBI:57643"/>
        <dbReference type="ChEBI" id="CHEBI:58779"/>
        <dbReference type="ChEBI" id="CHEBI:60377"/>
        <dbReference type="EC" id="2.7.8.2"/>
    </reaction>
    <physiologicalReaction direction="left-to-right" evidence="14">
        <dbReference type="Rhea" id="RHEA:32940"/>
    </physiologicalReaction>
</comment>
<dbReference type="GO" id="GO:0004307">
    <property type="term" value="F:ethanolaminephosphotransferase activity"/>
    <property type="evidence" value="ECO:0007669"/>
    <property type="project" value="TreeGrafter"/>
</dbReference>
<name>A0AAV2IM68_LYMST</name>
<keyword evidence="7" id="KW-0444">Lipid biosynthesis</keyword>
<gene>
    <name evidence="17" type="ORF">GSLYS_00020708001</name>
</gene>
<comment type="pathway">
    <text evidence="12">Phospholipid metabolism; phosphatidylcholine biosynthesis; phosphatidylcholine from phosphocholine: step 2/2.</text>
</comment>
<dbReference type="Pfam" id="PF01066">
    <property type="entry name" value="CDP-OH_P_transf"/>
    <property type="match status" value="1"/>
</dbReference>
<feature type="transmembrane region" description="Helical" evidence="16">
    <location>
        <begin position="233"/>
        <end position="254"/>
    </location>
</feature>
<dbReference type="SUPFAM" id="SSF161111">
    <property type="entry name" value="Cation efflux protein transmembrane domain-like"/>
    <property type="match status" value="1"/>
</dbReference>
<reference evidence="17 18" key="1">
    <citation type="submission" date="2024-04" db="EMBL/GenBank/DDBJ databases">
        <authorList>
            <consortium name="Genoscope - CEA"/>
            <person name="William W."/>
        </authorList>
    </citation>
    <scope>NUCLEOTIDE SEQUENCE [LARGE SCALE GENOMIC DNA]</scope>
</reference>
<evidence type="ECO:0000256" key="13">
    <source>
        <dbReference type="ARBA" id="ARBA00038987"/>
    </source>
</evidence>
<dbReference type="Gene3D" id="1.20.120.1760">
    <property type="match status" value="1"/>
</dbReference>
<evidence type="ECO:0000256" key="2">
    <source>
        <dbReference type="ARBA" id="ARBA00010441"/>
    </source>
</evidence>
<dbReference type="InterPro" id="IPR048254">
    <property type="entry name" value="CDP_ALCOHOL_P_TRANSF_CS"/>
</dbReference>
<dbReference type="PIRSF" id="PIRSF015665">
    <property type="entry name" value="CHOPT"/>
    <property type="match status" value="1"/>
</dbReference>
<feature type="transmembrane region" description="Helical" evidence="16">
    <location>
        <begin position="101"/>
        <end position="119"/>
    </location>
</feature>
<dbReference type="InterPro" id="IPR000462">
    <property type="entry name" value="CDP-OH_P_trans"/>
</dbReference>
<dbReference type="InterPro" id="IPR043130">
    <property type="entry name" value="CDP-OH_PTrfase_TM_dom"/>
</dbReference>
<keyword evidence="4 16" id="KW-0812">Transmembrane</keyword>
<keyword evidence="18" id="KW-1185">Reference proteome</keyword>
<dbReference type="InterPro" id="IPR027469">
    <property type="entry name" value="Cation_efflux_TMD_sf"/>
</dbReference>
<dbReference type="GO" id="GO:0005794">
    <property type="term" value="C:Golgi apparatus"/>
    <property type="evidence" value="ECO:0007669"/>
    <property type="project" value="TreeGrafter"/>
</dbReference>
<evidence type="ECO:0000256" key="15">
    <source>
        <dbReference type="RuleBase" id="RU003750"/>
    </source>
</evidence>
<evidence type="ECO:0000256" key="14">
    <source>
        <dbReference type="ARBA" id="ARBA00048570"/>
    </source>
</evidence>
<dbReference type="PANTHER" id="PTHR10414:SF37">
    <property type="entry name" value="BB IN A BOXCAR, ISOFORM C"/>
    <property type="match status" value="1"/>
</dbReference>
<evidence type="ECO:0000256" key="1">
    <source>
        <dbReference type="ARBA" id="ARBA00004141"/>
    </source>
</evidence>
<keyword evidence="7" id="KW-0594">Phospholipid biosynthesis</keyword>
<dbReference type="EMBL" id="CAXITT010000962">
    <property type="protein sequence ID" value="CAL1547383.1"/>
    <property type="molecule type" value="Genomic_DNA"/>
</dbReference>
<dbReference type="FunFam" id="1.20.120.1760:FF:000002">
    <property type="entry name" value="Choline/ethanolamine phosphotransferase 1"/>
    <property type="match status" value="1"/>
</dbReference>
<evidence type="ECO:0000256" key="16">
    <source>
        <dbReference type="SAM" id="Phobius"/>
    </source>
</evidence>
<dbReference type="PANTHER" id="PTHR10414">
    <property type="entry name" value="ETHANOLAMINEPHOSPHOTRANSFERASE"/>
    <property type="match status" value="1"/>
</dbReference>
<evidence type="ECO:0000256" key="11">
    <source>
        <dbReference type="ARBA" id="ARBA00036890"/>
    </source>
</evidence>
<protein>
    <recommendedName>
        <fullName evidence="13">diacylglycerol cholinephosphotransferase</fullName>
        <ecNumber evidence="13">2.7.8.2</ecNumber>
    </recommendedName>
</protein>
<dbReference type="GO" id="GO:0006646">
    <property type="term" value="P:phosphatidylethanolamine biosynthetic process"/>
    <property type="evidence" value="ECO:0007669"/>
    <property type="project" value="TreeGrafter"/>
</dbReference>
<sequence length="409" mass="45972">MAASAGASVIPRKDGFYDKYIRNYQILTQAQLKRLMEHKYSAEGQSFIEPPMQVFWKWTVEQIPLWWAPNAITIVGLIVNVLTTLILAFYSPDCKQEAPRWAYFLSGLGLFVYQTLDAIDGKQARRTHSSSPLGELFDHGCDSISTGAVILGTSITLQLGYLPGWMLFENLAAYVLFYCAHWQTYVCGTLKFSKIDVTEGQLMVMLVYFVAAIFGPQFWSFEIPVVNIPLKMLPIYFSLAGAALHITSAFKVILLQGGVGKNGSTVAGTSTIFPVVPITTVILIAFMIQQKSPSMLFENNPCLYLLAFGLLAAKVTNRLVVAHMTKSEMDFWDTGFIGPGALFLNQYFNCWFNEYLILWLCFLWVLVDILRYSASVCQEICEYLQIYCFTITSKPPSSKKNENKNGTFS</sequence>
<proteinExistence type="inferred from homology"/>
<comment type="caution">
    <text evidence="17">The sequence shown here is derived from an EMBL/GenBank/DDBJ whole genome shotgun (WGS) entry which is preliminary data.</text>
</comment>
<feature type="transmembrane region" description="Helical" evidence="16">
    <location>
        <begin position="65"/>
        <end position="89"/>
    </location>
</feature>
<keyword evidence="6 16" id="KW-0472">Membrane</keyword>
<dbReference type="EC" id="2.7.8.2" evidence="13"/>
<evidence type="ECO:0000313" key="18">
    <source>
        <dbReference type="Proteomes" id="UP001497497"/>
    </source>
</evidence>
<feature type="transmembrane region" description="Helical" evidence="16">
    <location>
        <begin position="303"/>
        <end position="321"/>
    </location>
</feature>
<evidence type="ECO:0000256" key="6">
    <source>
        <dbReference type="ARBA" id="ARBA00023136"/>
    </source>
</evidence>
<feature type="transmembrane region" description="Helical" evidence="16">
    <location>
        <begin position="202"/>
        <end position="221"/>
    </location>
</feature>
<evidence type="ECO:0000256" key="4">
    <source>
        <dbReference type="ARBA" id="ARBA00022692"/>
    </source>
</evidence>
<evidence type="ECO:0000256" key="5">
    <source>
        <dbReference type="ARBA" id="ARBA00022989"/>
    </source>
</evidence>
<accession>A0AAV2IM68</accession>
<evidence type="ECO:0000256" key="12">
    <source>
        <dbReference type="ARBA" id="ARBA00037890"/>
    </source>
</evidence>
<dbReference type="GO" id="GO:0004142">
    <property type="term" value="F:diacylglycerol cholinephosphotransferase activity"/>
    <property type="evidence" value="ECO:0007669"/>
    <property type="project" value="UniProtKB-EC"/>
</dbReference>
<comment type="similarity">
    <text evidence="2 15">Belongs to the CDP-alcohol phosphatidyltransferase class-I family.</text>
</comment>
<evidence type="ECO:0000256" key="3">
    <source>
        <dbReference type="ARBA" id="ARBA00022679"/>
    </source>
</evidence>
<dbReference type="PROSITE" id="PS00379">
    <property type="entry name" value="CDP_ALCOHOL_P_TRANSF"/>
    <property type="match status" value="1"/>
</dbReference>
<evidence type="ECO:0000256" key="9">
    <source>
        <dbReference type="ARBA" id="ARBA00036100"/>
    </source>
</evidence>
<comment type="catalytic activity">
    <reaction evidence="10">
        <text>1,2-dioctanoyl-sn-glycerol + CDP-choline = 1,2-dioctanoyl-sn-glycero-3-phosphocholine + CMP + H(+)</text>
        <dbReference type="Rhea" id="RHEA:54232"/>
        <dbReference type="ChEBI" id="CHEBI:15378"/>
        <dbReference type="ChEBI" id="CHEBI:58779"/>
        <dbReference type="ChEBI" id="CHEBI:60377"/>
        <dbReference type="ChEBI" id="CHEBI:76979"/>
        <dbReference type="ChEBI" id="CHEBI:78228"/>
    </reaction>
    <physiologicalReaction direction="left-to-right" evidence="10">
        <dbReference type="Rhea" id="RHEA:54233"/>
    </physiologicalReaction>
</comment>
<evidence type="ECO:0000256" key="8">
    <source>
        <dbReference type="ARBA" id="ARBA00023264"/>
    </source>
</evidence>
<dbReference type="GO" id="GO:0005789">
    <property type="term" value="C:endoplasmic reticulum membrane"/>
    <property type="evidence" value="ECO:0007669"/>
    <property type="project" value="TreeGrafter"/>
</dbReference>
<keyword evidence="5 16" id="KW-1133">Transmembrane helix</keyword>
<dbReference type="AlphaFoldDB" id="A0AAV2IM68"/>
<evidence type="ECO:0000313" key="17">
    <source>
        <dbReference type="EMBL" id="CAL1547383.1"/>
    </source>
</evidence>
<comment type="subcellular location">
    <subcellularLocation>
        <location evidence="1">Membrane</location>
        <topology evidence="1">Multi-pass membrane protein</topology>
    </subcellularLocation>
</comment>
<keyword evidence="7" id="KW-0443">Lipid metabolism</keyword>
<keyword evidence="3 15" id="KW-0808">Transferase</keyword>
<evidence type="ECO:0000256" key="10">
    <source>
        <dbReference type="ARBA" id="ARBA00036651"/>
    </source>
</evidence>
<comment type="catalytic activity">
    <reaction evidence="11">
        <text>1-hexadecanoyl-2-(9Z-octadecenoyl)-sn-glycerol + CDP-choline = 1-hexadecanoyl-2-(9Z-octadecenoyl)-sn-glycero-3-phosphocholine + CMP + H(+)</text>
        <dbReference type="Rhea" id="RHEA:54244"/>
        <dbReference type="ChEBI" id="CHEBI:15378"/>
        <dbReference type="ChEBI" id="CHEBI:58779"/>
        <dbReference type="ChEBI" id="CHEBI:60377"/>
        <dbReference type="ChEBI" id="CHEBI:73001"/>
        <dbReference type="ChEBI" id="CHEBI:75466"/>
    </reaction>
    <physiologicalReaction direction="left-to-right" evidence="11">
        <dbReference type="Rhea" id="RHEA:54245"/>
    </physiologicalReaction>
</comment>
<feature type="transmembrane region" description="Helical" evidence="16">
    <location>
        <begin position="266"/>
        <end position="288"/>
    </location>
</feature>
<evidence type="ECO:0000256" key="7">
    <source>
        <dbReference type="ARBA" id="ARBA00023209"/>
    </source>
</evidence>
<comment type="catalytic activity">
    <reaction evidence="9">
        <text>1-hexadecanoyl-2-(4Z,7Z,10Z,13Z,16Z,19Z-docosahexaenoyl)-sn-glycerol + CDP-choline = 1-hexadecanoyl-2-(4Z,7Z,10Z,13Z,16Z,19Z-docosahexaenoyl)-sn-glycero-3-phosphocholine + CMP + H(+)</text>
        <dbReference type="Rhea" id="RHEA:54332"/>
        <dbReference type="ChEBI" id="CHEBI:15378"/>
        <dbReference type="ChEBI" id="CHEBI:58779"/>
        <dbReference type="ChEBI" id="CHEBI:60377"/>
        <dbReference type="ChEBI" id="CHEBI:74963"/>
        <dbReference type="ChEBI" id="CHEBI:82949"/>
    </reaction>
    <physiologicalReaction direction="left-to-right" evidence="9">
        <dbReference type="Rhea" id="RHEA:54333"/>
    </physiologicalReaction>
</comment>